<dbReference type="EMBL" id="JACGCM010000553">
    <property type="protein sequence ID" value="KAF6170997.1"/>
    <property type="molecule type" value="Genomic_DNA"/>
</dbReference>
<comment type="caution">
    <text evidence="2">The sequence shown here is derived from an EMBL/GenBank/DDBJ whole genome shotgun (WGS) entry which is preliminary data.</text>
</comment>
<keyword evidence="4" id="KW-1185">Reference proteome</keyword>
<sequence length="51" mass="5825">MSQIPESEIGSRSNNLGFLGQIPKRWNWVVRTTLNLVRTTLVNFQISLDPP</sequence>
<evidence type="ECO:0000313" key="1">
    <source>
        <dbReference type="EMBL" id="KAF6138787.1"/>
    </source>
</evidence>
<dbReference type="EMBL" id="JACGCM010000719">
    <property type="protein sequence ID" value="KAF6167731.1"/>
    <property type="molecule type" value="Genomic_DNA"/>
</dbReference>
<dbReference type="AlphaFoldDB" id="A0A7J7NKF7"/>
<evidence type="ECO:0000313" key="3">
    <source>
        <dbReference type="EMBL" id="KAF6170997.1"/>
    </source>
</evidence>
<protein>
    <submittedName>
        <fullName evidence="2">Uncharacterized protein</fullName>
    </submittedName>
</protein>
<accession>A0A7J7NKF7</accession>
<evidence type="ECO:0000313" key="4">
    <source>
        <dbReference type="Proteomes" id="UP000541444"/>
    </source>
</evidence>
<dbReference type="EMBL" id="JACGCM010002551">
    <property type="protein sequence ID" value="KAF6138787.1"/>
    <property type="molecule type" value="Genomic_DNA"/>
</dbReference>
<feature type="non-terminal residue" evidence="2">
    <location>
        <position position="51"/>
    </location>
</feature>
<proteinExistence type="predicted"/>
<evidence type="ECO:0000313" key="2">
    <source>
        <dbReference type="EMBL" id="KAF6167731.1"/>
    </source>
</evidence>
<name>A0A7J7NKF7_9MAGN</name>
<reference evidence="2 4" key="1">
    <citation type="journal article" date="2020" name="IScience">
        <title>Genome Sequencing of the Endangered Kingdonia uniflora (Circaeasteraceae, Ranunculales) Reveals Potential Mechanisms of Evolutionary Specialization.</title>
        <authorList>
            <person name="Sun Y."/>
            <person name="Deng T."/>
            <person name="Zhang A."/>
            <person name="Moore M.J."/>
            <person name="Landis J.B."/>
            <person name="Lin N."/>
            <person name="Zhang H."/>
            <person name="Zhang X."/>
            <person name="Huang J."/>
            <person name="Zhang X."/>
            <person name="Sun H."/>
            <person name="Wang H."/>
        </authorList>
    </citation>
    <scope>NUCLEOTIDE SEQUENCE [LARGE SCALE GENOMIC DNA]</scope>
    <source>
        <strain evidence="2">TB1705</strain>
        <tissue evidence="2">Leaf</tissue>
    </source>
</reference>
<dbReference type="Proteomes" id="UP000541444">
    <property type="component" value="Unassembled WGS sequence"/>
</dbReference>
<gene>
    <name evidence="1" type="ORF">GIB67_000582</name>
    <name evidence="2" type="ORF">GIB67_017226</name>
    <name evidence="3" type="ORF">GIB67_020417</name>
</gene>
<organism evidence="2 4">
    <name type="scientific">Kingdonia uniflora</name>
    <dbReference type="NCBI Taxonomy" id="39325"/>
    <lineage>
        <taxon>Eukaryota</taxon>
        <taxon>Viridiplantae</taxon>
        <taxon>Streptophyta</taxon>
        <taxon>Embryophyta</taxon>
        <taxon>Tracheophyta</taxon>
        <taxon>Spermatophyta</taxon>
        <taxon>Magnoliopsida</taxon>
        <taxon>Ranunculales</taxon>
        <taxon>Circaeasteraceae</taxon>
        <taxon>Kingdonia</taxon>
    </lineage>
</organism>